<feature type="domain" description="GOLD" evidence="2">
    <location>
        <begin position="9"/>
        <end position="134"/>
    </location>
</feature>
<gene>
    <name evidence="3" type="ORF">PFISCL1PPCAC_20021</name>
</gene>
<comment type="caution">
    <text evidence="3">The sequence shown here is derived from an EMBL/GenBank/DDBJ whole genome shotgun (WGS) entry which is preliminary data.</text>
</comment>
<evidence type="ECO:0000259" key="2">
    <source>
        <dbReference type="Pfam" id="PF01105"/>
    </source>
</evidence>
<keyword evidence="4" id="KW-1185">Reference proteome</keyword>
<sequence>VRVTSPCATLYDWKSGDRSAYLNYNLTENGVYEICAHSNAATRFPLIFSYNEAQLIEGVSAYTNLEKTGSNLKTYVVRLNERLYQTLYSIKYSTLALTRDEKQQKYNTQYVERYTLPFILLNIIIAVVQIFVIR</sequence>
<proteinExistence type="predicted"/>
<protein>
    <recommendedName>
        <fullName evidence="2">GOLD domain-containing protein</fullName>
    </recommendedName>
</protein>
<keyword evidence="1" id="KW-0812">Transmembrane</keyword>
<feature type="transmembrane region" description="Helical" evidence="1">
    <location>
        <begin position="114"/>
        <end position="133"/>
    </location>
</feature>
<keyword evidence="1" id="KW-1133">Transmembrane helix</keyword>
<name>A0AAV5WDB7_9BILA</name>
<dbReference type="EMBL" id="BTSY01000005">
    <property type="protein sequence ID" value="GMT28724.1"/>
    <property type="molecule type" value="Genomic_DNA"/>
</dbReference>
<dbReference type="InterPro" id="IPR009038">
    <property type="entry name" value="GOLD_dom"/>
</dbReference>
<evidence type="ECO:0000313" key="4">
    <source>
        <dbReference type="Proteomes" id="UP001432322"/>
    </source>
</evidence>
<evidence type="ECO:0000313" key="3">
    <source>
        <dbReference type="EMBL" id="GMT28724.1"/>
    </source>
</evidence>
<evidence type="ECO:0000256" key="1">
    <source>
        <dbReference type="SAM" id="Phobius"/>
    </source>
</evidence>
<reference evidence="3" key="1">
    <citation type="submission" date="2023-10" db="EMBL/GenBank/DDBJ databases">
        <title>Genome assembly of Pristionchus species.</title>
        <authorList>
            <person name="Yoshida K."/>
            <person name="Sommer R.J."/>
        </authorList>
    </citation>
    <scope>NUCLEOTIDE SEQUENCE</scope>
    <source>
        <strain evidence="3">RS5133</strain>
    </source>
</reference>
<accession>A0AAV5WDB7</accession>
<dbReference type="AlphaFoldDB" id="A0AAV5WDB7"/>
<feature type="non-terminal residue" evidence="3">
    <location>
        <position position="1"/>
    </location>
</feature>
<dbReference type="Proteomes" id="UP001432322">
    <property type="component" value="Unassembled WGS sequence"/>
</dbReference>
<keyword evidence="1" id="KW-0472">Membrane</keyword>
<organism evidence="3 4">
    <name type="scientific">Pristionchus fissidentatus</name>
    <dbReference type="NCBI Taxonomy" id="1538716"/>
    <lineage>
        <taxon>Eukaryota</taxon>
        <taxon>Metazoa</taxon>
        <taxon>Ecdysozoa</taxon>
        <taxon>Nematoda</taxon>
        <taxon>Chromadorea</taxon>
        <taxon>Rhabditida</taxon>
        <taxon>Rhabditina</taxon>
        <taxon>Diplogasteromorpha</taxon>
        <taxon>Diplogasteroidea</taxon>
        <taxon>Neodiplogasteridae</taxon>
        <taxon>Pristionchus</taxon>
    </lineage>
</organism>
<dbReference type="Pfam" id="PF01105">
    <property type="entry name" value="EMP24_GP25L"/>
    <property type="match status" value="1"/>
</dbReference>
<feature type="non-terminal residue" evidence="3">
    <location>
        <position position="134"/>
    </location>
</feature>